<name>A0A369QLZ5_9BACT</name>
<evidence type="ECO:0008006" key="4">
    <source>
        <dbReference type="Google" id="ProtNLM"/>
    </source>
</evidence>
<keyword evidence="1" id="KW-0812">Transmembrane</keyword>
<feature type="transmembrane region" description="Helical" evidence="1">
    <location>
        <begin position="291"/>
        <end position="309"/>
    </location>
</feature>
<organism evidence="2 3">
    <name type="scientific">Adhaeribacter pallidiroseus</name>
    <dbReference type="NCBI Taxonomy" id="2072847"/>
    <lineage>
        <taxon>Bacteria</taxon>
        <taxon>Pseudomonadati</taxon>
        <taxon>Bacteroidota</taxon>
        <taxon>Cytophagia</taxon>
        <taxon>Cytophagales</taxon>
        <taxon>Hymenobacteraceae</taxon>
        <taxon>Adhaeribacter</taxon>
    </lineage>
</organism>
<comment type="caution">
    <text evidence="2">The sequence shown here is derived from an EMBL/GenBank/DDBJ whole genome shotgun (WGS) entry which is preliminary data.</text>
</comment>
<feature type="transmembrane region" description="Helical" evidence="1">
    <location>
        <begin position="183"/>
        <end position="210"/>
    </location>
</feature>
<evidence type="ECO:0000256" key="1">
    <source>
        <dbReference type="SAM" id="Phobius"/>
    </source>
</evidence>
<feature type="transmembrane region" description="Helical" evidence="1">
    <location>
        <begin position="43"/>
        <end position="61"/>
    </location>
</feature>
<feature type="transmembrane region" description="Helical" evidence="1">
    <location>
        <begin position="217"/>
        <end position="236"/>
    </location>
</feature>
<dbReference type="AlphaFoldDB" id="A0A369QLZ5"/>
<feature type="transmembrane region" description="Helical" evidence="1">
    <location>
        <begin position="104"/>
        <end position="124"/>
    </location>
</feature>
<keyword evidence="1" id="KW-0472">Membrane</keyword>
<dbReference type="RefSeq" id="WP_233507550.1">
    <property type="nucleotide sequence ID" value="NZ_QASA01000001.1"/>
</dbReference>
<accession>A0A369QLZ5</accession>
<reference evidence="2 3" key="1">
    <citation type="submission" date="2018-04" db="EMBL/GenBank/DDBJ databases">
        <title>Adhaeribacter sp. HMF7616 genome sequencing and assembly.</title>
        <authorList>
            <person name="Kang H."/>
            <person name="Kang J."/>
            <person name="Cha I."/>
            <person name="Kim H."/>
            <person name="Joh K."/>
        </authorList>
    </citation>
    <scope>NUCLEOTIDE SEQUENCE [LARGE SCALE GENOMIC DNA]</scope>
    <source>
        <strain evidence="2 3">HMF7616</strain>
    </source>
</reference>
<gene>
    <name evidence="2" type="ORF">AHMF7616_02858</name>
</gene>
<keyword evidence="1" id="KW-1133">Transmembrane helix</keyword>
<dbReference type="Proteomes" id="UP000253919">
    <property type="component" value="Unassembled WGS sequence"/>
</dbReference>
<evidence type="ECO:0000313" key="3">
    <source>
        <dbReference type="Proteomes" id="UP000253919"/>
    </source>
</evidence>
<protein>
    <recommendedName>
        <fullName evidence="4">DoxX family protein</fullName>
    </recommendedName>
</protein>
<sequence>MEYLFMSSIQPNTNSLWEKGRRHFGSIIKPNQPKPEWKPWEKYLFRFFFLFLSLLILPLDWKIYRDFFAIDWAHLHFHDLFRLSRYQNQFIPPEHLPQWGFGQFANWAVALVVALLGAVIWGRIDVNRKEYSVLYYWLRVMVRYRLALVLITYGFIKLFPLQMPFPSLSNLFTNYGDFFAWKIYFQTVGIAPKYQSFLGFVEILAAFLLFNRRTTTFGVGLIFGFIGNVAVVNGLYDVGEQVLSTFIVLLAAFLLANDVPRLYRLLIEEGPTYANKIIPDFSDKVLRNFRLGLRSAFLVFVALFAYKTFSNYVTDPYKIPRTPGLKNAYGYYRVQEFILNQDTIPYSRTDPNRWQDVIFEKWSTLTIKVNRPVKIDFTSAEAVHEKDIDRNYELAGHAGRHYFYYEADTVNHRLALQNKNKNHRSEKLFLNYQRPNDSTLVLSGINENQDSIRVVLSKVNKKYMFFEGRRKAVKI</sequence>
<evidence type="ECO:0000313" key="2">
    <source>
        <dbReference type="EMBL" id="RDC64246.1"/>
    </source>
</evidence>
<feature type="transmembrane region" description="Helical" evidence="1">
    <location>
        <begin position="144"/>
        <end position="163"/>
    </location>
</feature>
<dbReference type="EMBL" id="QASA01000001">
    <property type="protein sequence ID" value="RDC64246.1"/>
    <property type="molecule type" value="Genomic_DNA"/>
</dbReference>
<keyword evidence="3" id="KW-1185">Reference proteome</keyword>
<proteinExistence type="predicted"/>